<dbReference type="SMART" id="SM00345">
    <property type="entry name" value="HTH_GNTR"/>
    <property type="match status" value="1"/>
</dbReference>
<dbReference type="Gene3D" id="1.10.10.10">
    <property type="entry name" value="Winged helix-like DNA-binding domain superfamily/Winged helix DNA-binding domain"/>
    <property type="match status" value="1"/>
</dbReference>
<dbReference type="InterPro" id="IPR008920">
    <property type="entry name" value="TF_FadR/GntR_C"/>
</dbReference>
<dbReference type="SMART" id="SM00895">
    <property type="entry name" value="FCD"/>
    <property type="match status" value="1"/>
</dbReference>
<reference evidence="5 6" key="1">
    <citation type="journal article" date="2018" name="Int. J. Syst. Evol. Microbiol.">
        <title>Uliginosibacterium sediminicola sp. nov., isolated from freshwater sediment.</title>
        <authorList>
            <person name="Hwang W.M."/>
            <person name="Kim S.M."/>
            <person name="Kang K."/>
            <person name="Ahn T.Y."/>
        </authorList>
    </citation>
    <scope>NUCLEOTIDE SEQUENCE [LARGE SCALE GENOMIC DNA]</scope>
    <source>
        <strain evidence="5 6">M1-21</strain>
    </source>
</reference>
<dbReference type="RefSeq" id="WP_345918100.1">
    <property type="nucleotide sequence ID" value="NZ_JBDIVE010000001.1"/>
</dbReference>
<protein>
    <submittedName>
        <fullName evidence="5">GntR family transcriptional regulator</fullName>
    </submittedName>
</protein>
<dbReference type="PANTHER" id="PTHR43537">
    <property type="entry name" value="TRANSCRIPTIONAL REGULATOR, GNTR FAMILY"/>
    <property type="match status" value="1"/>
</dbReference>
<accession>A0ABU9YUF0</accession>
<proteinExistence type="predicted"/>
<evidence type="ECO:0000313" key="5">
    <source>
        <dbReference type="EMBL" id="MEN3067333.1"/>
    </source>
</evidence>
<dbReference type="Pfam" id="PF07729">
    <property type="entry name" value="FCD"/>
    <property type="match status" value="1"/>
</dbReference>
<dbReference type="EMBL" id="JBDIVE010000001">
    <property type="protein sequence ID" value="MEN3067333.1"/>
    <property type="molecule type" value="Genomic_DNA"/>
</dbReference>
<dbReference type="PANTHER" id="PTHR43537:SF53">
    <property type="entry name" value="HTH-TYPE TRANSCRIPTIONAL REPRESSOR NANR"/>
    <property type="match status" value="1"/>
</dbReference>
<evidence type="ECO:0000256" key="1">
    <source>
        <dbReference type="ARBA" id="ARBA00023015"/>
    </source>
</evidence>
<feature type="domain" description="HTH gntR-type" evidence="4">
    <location>
        <begin position="9"/>
        <end position="76"/>
    </location>
</feature>
<dbReference type="SUPFAM" id="SSF48008">
    <property type="entry name" value="GntR ligand-binding domain-like"/>
    <property type="match status" value="1"/>
</dbReference>
<keyword evidence="2" id="KW-0238">DNA-binding</keyword>
<dbReference type="InterPro" id="IPR036388">
    <property type="entry name" value="WH-like_DNA-bd_sf"/>
</dbReference>
<name>A0ABU9YUF0_9RHOO</name>
<dbReference type="CDD" id="cd07377">
    <property type="entry name" value="WHTH_GntR"/>
    <property type="match status" value="1"/>
</dbReference>
<dbReference type="Proteomes" id="UP001410394">
    <property type="component" value="Unassembled WGS sequence"/>
</dbReference>
<dbReference type="SUPFAM" id="SSF46785">
    <property type="entry name" value="Winged helix' DNA-binding domain"/>
    <property type="match status" value="1"/>
</dbReference>
<organism evidence="5 6">
    <name type="scientific">Uliginosibacterium sediminicola</name>
    <dbReference type="NCBI Taxonomy" id="2024550"/>
    <lineage>
        <taxon>Bacteria</taxon>
        <taxon>Pseudomonadati</taxon>
        <taxon>Pseudomonadota</taxon>
        <taxon>Betaproteobacteria</taxon>
        <taxon>Rhodocyclales</taxon>
        <taxon>Zoogloeaceae</taxon>
        <taxon>Uliginosibacterium</taxon>
    </lineage>
</organism>
<dbReference type="PROSITE" id="PS50949">
    <property type="entry name" value="HTH_GNTR"/>
    <property type="match status" value="1"/>
</dbReference>
<comment type="caution">
    <text evidence="5">The sequence shown here is derived from an EMBL/GenBank/DDBJ whole genome shotgun (WGS) entry which is preliminary data.</text>
</comment>
<dbReference type="InterPro" id="IPR000524">
    <property type="entry name" value="Tscrpt_reg_HTH_GntR"/>
</dbReference>
<evidence type="ECO:0000313" key="6">
    <source>
        <dbReference type="Proteomes" id="UP001410394"/>
    </source>
</evidence>
<dbReference type="Pfam" id="PF00392">
    <property type="entry name" value="GntR"/>
    <property type="match status" value="1"/>
</dbReference>
<dbReference type="InterPro" id="IPR011711">
    <property type="entry name" value="GntR_C"/>
</dbReference>
<keyword evidence="3" id="KW-0804">Transcription</keyword>
<gene>
    <name evidence="5" type="ORF">ABDB84_02510</name>
</gene>
<keyword evidence="1" id="KW-0805">Transcription regulation</keyword>
<dbReference type="InterPro" id="IPR036390">
    <property type="entry name" value="WH_DNA-bd_sf"/>
</dbReference>
<evidence type="ECO:0000256" key="2">
    <source>
        <dbReference type="ARBA" id="ARBA00023125"/>
    </source>
</evidence>
<sequence>MSESLAEAPISDADIYDRIVDAVLDHRLAPGTKLVEEKLGRAFGVSRTRIRQVLIRLAAEQLVVLTHNRGASVSCPTPEEAHEVFGARQLIEPSIVEACMSRAQPRDFATLSRLISDEESARRAGKRRVAIRLSGDFHLTIAAIAANRTLEKMLRELISRTSLILMTYESAPAHAPGCGCEAHTELLAAMNAGDVRSAKSLMKRHLAQLERNLHFVSDEPDSADLETLFAP</sequence>
<evidence type="ECO:0000256" key="3">
    <source>
        <dbReference type="ARBA" id="ARBA00023163"/>
    </source>
</evidence>
<dbReference type="Gene3D" id="1.20.120.530">
    <property type="entry name" value="GntR ligand-binding domain-like"/>
    <property type="match status" value="1"/>
</dbReference>
<keyword evidence="6" id="KW-1185">Reference proteome</keyword>
<evidence type="ECO:0000259" key="4">
    <source>
        <dbReference type="PROSITE" id="PS50949"/>
    </source>
</evidence>